<organism evidence="2">
    <name type="scientific">bacterium 19GA11TI05</name>
    <dbReference type="NCBI Taxonomy" id="2920688"/>
    <lineage>
        <taxon>Bacteria</taxon>
    </lineage>
</organism>
<reference evidence="2" key="1">
    <citation type="submission" date="2022-03" db="EMBL/GenBank/DDBJ databases">
        <title>Sea Food Isolates.</title>
        <authorList>
            <person name="Li c."/>
        </authorList>
    </citation>
    <scope>NUCLEOTIDE SEQUENCE</scope>
    <source>
        <strain evidence="2">19GA11TI05</strain>
    </source>
</reference>
<dbReference type="EMBL" id="CP095362">
    <property type="protein sequence ID" value="XAG65532.1"/>
    <property type="molecule type" value="Genomic_DNA"/>
</dbReference>
<feature type="domain" description="Glycosyltransferase GT-D fold" evidence="1">
    <location>
        <begin position="177"/>
        <end position="366"/>
    </location>
</feature>
<evidence type="ECO:0000259" key="1">
    <source>
        <dbReference type="Pfam" id="PF08759"/>
    </source>
</evidence>
<gene>
    <name evidence="2" type="ORF">MRM81_00260</name>
</gene>
<sequence>MKIDLENFVSEFNKEKFPSYYVRNAQMYGWELAYIEIETGAFKVALDIDFRGNIWLVFRDYESLVLFQKSLKRDFDFKTLIYDGRNKKYEFSRIPLDETDTVSIARGITNEIVSFYNDIAADFYARKQTELTCAIESHQYRDLLNKTLDDMCHFFKGKRLSALETVQRIKEQQCGFTRYDNDEIMLMQEKGVYYQKENKMLMYELRNISTGNYNTLVCFPGMQTESDSWLKFWSQYWFLTKCYLDQPVYGDTRATTQDGFYQSGKKLADAWMDIWADKNICIVAVENVVPDPDHFLFSNTGNKEVIRVKDTDAYNDIDQLTEQCLMKKDIDLFLIAAGPAGTVLSARLADNGRTALDIGNLVSSYNTVFPEQLQAG</sequence>
<accession>A0AAU6TV59</accession>
<dbReference type="Pfam" id="PF08759">
    <property type="entry name" value="GT-D"/>
    <property type="match status" value="1"/>
</dbReference>
<dbReference type="InterPro" id="IPR014869">
    <property type="entry name" value="GT-D"/>
</dbReference>
<dbReference type="AlphaFoldDB" id="A0AAU6TV59"/>
<proteinExistence type="predicted"/>
<protein>
    <submittedName>
        <fullName evidence="2">GT-D fold domain-containing glycosyltransferase</fullName>
    </submittedName>
</protein>
<name>A0AAU6TV59_UNCXX</name>
<evidence type="ECO:0000313" key="2">
    <source>
        <dbReference type="EMBL" id="XAG65532.1"/>
    </source>
</evidence>